<dbReference type="AlphaFoldDB" id="A0A9K3GRT2"/>
<dbReference type="Gene3D" id="3.60.15.10">
    <property type="entry name" value="Ribonuclease Z/Hydroxyacylglutathione hydrolase-like"/>
    <property type="match status" value="1"/>
</dbReference>
<evidence type="ECO:0000313" key="2">
    <source>
        <dbReference type="Proteomes" id="UP000265618"/>
    </source>
</evidence>
<dbReference type="InterPro" id="IPR036866">
    <property type="entry name" value="RibonucZ/Hydroxyglut_hydro"/>
</dbReference>
<name>A0A9K3GRT2_9EUKA</name>
<protein>
    <submittedName>
        <fullName evidence="1">Uncharacterized protein</fullName>
    </submittedName>
</protein>
<accession>A0A9K3GRT2</accession>
<feature type="non-terminal residue" evidence="1">
    <location>
        <position position="72"/>
    </location>
</feature>
<proteinExistence type="predicted"/>
<sequence length="72" mass="8122">VPALETVFTCDFLGAHYACSLGRVMESSLTDDEREHAIGDAFKYYYDCIMSPFPTFVKKGLEIIRGLYPPPK</sequence>
<organism evidence="1 2">
    <name type="scientific">Kipferlia bialata</name>
    <dbReference type="NCBI Taxonomy" id="797122"/>
    <lineage>
        <taxon>Eukaryota</taxon>
        <taxon>Metamonada</taxon>
        <taxon>Carpediemonas-like organisms</taxon>
        <taxon>Kipferlia</taxon>
    </lineage>
</organism>
<feature type="non-terminal residue" evidence="1">
    <location>
        <position position="1"/>
    </location>
</feature>
<evidence type="ECO:0000313" key="1">
    <source>
        <dbReference type="EMBL" id="GIQ92938.1"/>
    </source>
</evidence>
<gene>
    <name evidence="1" type="ORF">KIPB_017025</name>
</gene>
<dbReference type="Proteomes" id="UP000265618">
    <property type="component" value="Unassembled WGS sequence"/>
</dbReference>
<dbReference type="EMBL" id="BDIP01010971">
    <property type="protein sequence ID" value="GIQ92938.1"/>
    <property type="molecule type" value="Genomic_DNA"/>
</dbReference>
<reference evidence="1 2" key="1">
    <citation type="journal article" date="2018" name="PLoS ONE">
        <title>The draft genome of Kipferlia bialata reveals reductive genome evolution in fornicate parasites.</title>
        <authorList>
            <person name="Tanifuji G."/>
            <person name="Takabayashi S."/>
            <person name="Kume K."/>
            <person name="Takagi M."/>
            <person name="Nakayama T."/>
            <person name="Kamikawa R."/>
            <person name="Inagaki Y."/>
            <person name="Hashimoto T."/>
        </authorList>
    </citation>
    <scope>NUCLEOTIDE SEQUENCE [LARGE SCALE GENOMIC DNA]</scope>
    <source>
        <strain evidence="1">NY0173</strain>
    </source>
</reference>
<keyword evidence="2" id="KW-1185">Reference proteome</keyword>
<comment type="caution">
    <text evidence="1">The sequence shown here is derived from an EMBL/GenBank/DDBJ whole genome shotgun (WGS) entry which is preliminary data.</text>
</comment>